<dbReference type="SMART" id="SM00530">
    <property type="entry name" value="HTH_XRE"/>
    <property type="match status" value="1"/>
</dbReference>
<dbReference type="Gene3D" id="1.10.260.40">
    <property type="entry name" value="lambda repressor-like DNA-binding domains"/>
    <property type="match status" value="1"/>
</dbReference>
<dbReference type="InterPro" id="IPR010982">
    <property type="entry name" value="Lambda_DNA-bd_dom_sf"/>
</dbReference>
<evidence type="ECO:0000313" key="3">
    <source>
        <dbReference type="Proteomes" id="UP000321523"/>
    </source>
</evidence>
<dbReference type="GO" id="GO:0003677">
    <property type="term" value="F:DNA binding"/>
    <property type="evidence" value="ECO:0007669"/>
    <property type="project" value="InterPro"/>
</dbReference>
<sequence length="101" mass="11423">MYAHPQHGGGAEVKNLRKAGGAWLKQCRLSRGLTQLQVADAVGLGNYTMVSMIESGRGRIPPESYKLWAAVMNMDTRDFVKQIMRFYDPITFTILFKDQDK</sequence>
<protein>
    <submittedName>
        <fullName evidence="2">Transcriptional regulator</fullName>
    </submittedName>
</protein>
<name>A0A512DTA5_9PROT</name>
<dbReference type="InterPro" id="IPR001387">
    <property type="entry name" value="Cro/C1-type_HTH"/>
</dbReference>
<dbReference type="EMBL" id="BJYZ01000018">
    <property type="protein sequence ID" value="GEO39704.1"/>
    <property type="molecule type" value="Genomic_DNA"/>
</dbReference>
<dbReference type="CDD" id="cd00093">
    <property type="entry name" value="HTH_XRE"/>
    <property type="match status" value="1"/>
</dbReference>
<reference evidence="2 3" key="1">
    <citation type="submission" date="2019-07" db="EMBL/GenBank/DDBJ databases">
        <title>Whole genome shotgun sequence of Skermanella aerolata NBRC 106429.</title>
        <authorList>
            <person name="Hosoyama A."/>
            <person name="Uohara A."/>
            <person name="Ohji S."/>
            <person name="Ichikawa N."/>
        </authorList>
    </citation>
    <scope>NUCLEOTIDE SEQUENCE [LARGE SCALE GENOMIC DNA]</scope>
    <source>
        <strain evidence="2 3">NBRC 106429</strain>
    </source>
</reference>
<dbReference type="OrthoDB" id="5462911at2"/>
<proteinExistence type="predicted"/>
<comment type="caution">
    <text evidence="2">The sequence shown here is derived from an EMBL/GenBank/DDBJ whole genome shotgun (WGS) entry which is preliminary data.</text>
</comment>
<keyword evidence="3" id="KW-1185">Reference proteome</keyword>
<evidence type="ECO:0000259" key="1">
    <source>
        <dbReference type="PROSITE" id="PS50943"/>
    </source>
</evidence>
<feature type="domain" description="HTH cro/C1-type" evidence="1">
    <location>
        <begin position="24"/>
        <end position="79"/>
    </location>
</feature>
<dbReference type="SUPFAM" id="SSF47413">
    <property type="entry name" value="lambda repressor-like DNA-binding domains"/>
    <property type="match status" value="1"/>
</dbReference>
<dbReference type="Pfam" id="PF01381">
    <property type="entry name" value="HTH_3"/>
    <property type="match status" value="1"/>
</dbReference>
<gene>
    <name evidence="2" type="ORF">SAE02_38520</name>
</gene>
<dbReference type="PROSITE" id="PS50943">
    <property type="entry name" value="HTH_CROC1"/>
    <property type="match status" value="1"/>
</dbReference>
<dbReference type="RefSeq" id="WP_044430208.1">
    <property type="nucleotide sequence ID" value="NZ_BJYZ01000018.1"/>
</dbReference>
<organism evidence="2 3">
    <name type="scientific">Skermanella aerolata</name>
    <dbReference type="NCBI Taxonomy" id="393310"/>
    <lineage>
        <taxon>Bacteria</taxon>
        <taxon>Pseudomonadati</taxon>
        <taxon>Pseudomonadota</taxon>
        <taxon>Alphaproteobacteria</taxon>
        <taxon>Rhodospirillales</taxon>
        <taxon>Azospirillaceae</taxon>
        <taxon>Skermanella</taxon>
    </lineage>
</organism>
<dbReference type="AlphaFoldDB" id="A0A512DTA5"/>
<accession>A0A512DTA5</accession>
<evidence type="ECO:0000313" key="2">
    <source>
        <dbReference type="EMBL" id="GEO39704.1"/>
    </source>
</evidence>
<dbReference type="Proteomes" id="UP000321523">
    <property type="component" value="Unassembled WGS sequence"/>
</dbReference>